<comment type="caution">
    <text evidence="14">The sequence shown here is derived from an EMBL/GenBank/DDBJ whole genome shotgun (WGS) entry which is preliminary data.</text>
</comment>
<dbReference type="PROSITE" id="PS50111">
    <property type="entry name" value="CHEMOTAXIS_TRANSDUC_2"/>
    <property type="match status" value="1"/>
</dbReference>
<evidence type="ECO:0000256" key="8">
    <source>
        <dbReference type="PROSITE-ProRule" id="PRU00284"/>
    </source>
</evidence>
<keyword evidence="6 8" id="KW-0807">Transducer</keyword>
<protein>
    <submittedName>
        <fullName evidence="14">Methyl-accepting chemotaxis protein</fullName>
    </submittedName>
</protein>
<keyword evidence="15" id="KW-1185">Reference proteome</keyword>
<dbReference type="CDD" id="cd06225">
    <property type="entry name" value="HAMP"/>
    <property type="match status" value="1"/>
</dbReference>
<sequence length="576" mass="62487">MKIKTKLVIIVTVLLLFSSVFIGLWSYKTAEKQLDDIGITTLENSTKMVISQIEILNQQVEKGAISLEEAQETVKQFILGPINVDGQRPINKDINLGDNGYVFIIAEDGTLLGHPSSEGDNIWENKDPEGNLVGKTIVESATEGNGLAYYHWALPGDSEQTGRKVVYSEVDPNWGWIISSGTYMMDFNQGAQNILHQSLVAIAIVLFLAIIVAVIFSNKISDPLNIVTNRLNAMANGDLSGEKLTIRSNDEIGKLANSMNQMNNGLGELIVSVRNSADDLASSSGETATSIEELVTASEKISDIVHLVSNDAQHGSTHTTSAISSMEKLTNLIQNANQKATNATNNSNLTLSAAQDGMENVKHLIKEMKNIENKTQETEEILKALEVHTKEIEHIATTITSIADQTNLLALNASIEAARAGEHGKGFAVVAEEVRKLAEESSKGANEVTNLIKKISDASEQSTSSMQENKRSVTKGVESVQSADSSLEKIITAVNITVDDIHSISDLAKQEVNISEDIVKLIQELEDITKRTVKNSQEAFTLSEESVASVENVSAMSEETSGMANQMQSSVEKFKL</sequence>
<feature type="domain" description="HAMP" evidence="13">
    <location>
        <begin position="218"/>
        <end position="271"/>
    </location>
</feature>
<dbReference type="InterPro" id="IPR003660">
    <property type="entry name" value="HAMP_dom"/>
</dbReference>
<feature type="compositionally biased region" description="Polar residues" evidence="10">
    <location>
        <begin position="458"/>
        <end position="467"/>
    </location>
</feature>
<feature type="region of interest" description="Disordered" evidence="10">
    <location>
        <begin position="457"/>
        <end position="476"/>
    </location>
</feature>
<evidence type="ECO:0000259" key="13">
    <source>
        <dbReference type="PROSITE" id="PS50885"/>
    </source>
</evidence>
<dbReference type="InterPro" id="IPR033480">
    <property type="entry name" value="sCache_2"/>
</dbReference>
<evidence type="ECO:0000256" key="7">
    <source>
        <dbReference type="ARBA" id="ARBA00029447"/>
    </source>
</evidence>
<evidence type="ECO:0000256" key="3">
    <source>
        <dbReference type="ARBA" id="ARBA00022692"/>
    </source>
</evidence>
<keyword evidence="4 11" id="KW-1133">Transmembrane helix</keyword>
<dbReference type="CDD" id="cd18774">
    <property type="entry name" value="PDC2_HK_sensor"/>
    <property type="match status" value="1"/>
</dbReference>
<keyword evidence="2" id="KW-1003">Cell membrane</keyword>
<evidence type="ECO:0000259" key="12">
    <source>
        <dbReference type="PROSITE" id="PS50111"/>
    </source>
</evidence>
<dbReference type="PANTHER" id="PTHR32089">
    <property type="entry name" value="METHYL-ACCEPTING CHEMOTAXIS PROTEIN MCPB"/>
    <property type="match status" value="1"/>
</dbReference>
<evidence type="ECO:0000256" key="4">
    <source>
        <dbReference type="ARBA" id="ARBA00022989"/>
    </source>
</evidence>
<evidence type="ECO:0000313" key="14">
    <source>
        <dbReference type="EMBL" id="MDL4841118.1"/>
    </source>
</evidence>
<keyword evidence="3 11" id="KW-0812">Transmembrane</keyword>
<dbReference type="PANTHER" id="PTHR32089:SF112">
    <property type="entry name" value="LYSOZYME-LIKE PROTEIN-RELATED"/>
    <property type="match status" value="1"/>
</dbReference>
<evidence type="ECO:0000256" key="1">
    <source>
        <dbReference type="ARBA" id="ARBA00004651"/>
    </source>
</evidence>
<feature type="domain" description="Methyl-accepting transducer" evidence="12">
    <location>
        <begin position="290"/>
        <end position="526"/>
    </location>
</feature>
<dbReference type="EMBL" id="JASTZU010000037">
    <property type="protein sequence ID" value="MDL4841118.1"/>
    <property type="molecule type" value="Genomic_DNA"/>
</dbReference>
<evidence type="ECO:0000256" key="10">
    <source>
        <dbReference type="SAM" id="MobiDB-lite"/>
    </source>
</evidence>
<evidence type="ECO:0000256" key="5">
    <source>
        <dbReference type="ARBA" id="ARBA00023136"/>
    </source>
</evidence>
<keyword evidence="5 11" id="KW-0472">Membrane</keyword>
<feature type="coiled-coil region" evidence="9">
    <location>
        <begin position="326"/>
        <end position="388"/>
    </location>
</feature>
<reference evidence="14 15" key="1">
    <citation type="submission" date="2023-06" db="EMBL/GenBank/DDBJ databases">
        <title>Aquibacillus rhizosphaerae LR5S19.</title>
        <authorList>
            <person name="Sun J.-Q."/>
        </authorList>
    </citation>
    <scope>NUCLEOTIDE SEQUENCE [LARGE SCALE GENOMIC DNA]</scope>
    <source>
        <strain evidence="14 15">LR5S19</strain>
    </source>
</reference>
<dbReference type="Pfam" id="PF00015">
    <property type="entry name" value="MCPsignal"/>
    <property type="match status" value="1"/>
</dbReference>
<dbReference type="Gene3D" id="3.30.450.20">
    <property type="entry name" value="PAS domain"/>
    <property type="match status" value="1"/>
</dbReference>
<organism evidence="14 15">
    <name type="scientific">Aquibacillus rhizosphaerae</name>
    <dbReference type="NCBI Taxonomy" id="3051431"/>
    <lineage>
        <taxon>Bacteria</taxon>
        <taxon>Bacillati</taxon>
        <taxon>Bacillota</taxon>
        <taxon>Bacilli</taxon>
        <taxon>Bacillales</taxon>
        <taxon>Bacillaceae</taxon>
        <taxon>Aquibacillus</taxon>
    </lineage>
</organism>
<dbReference type="PROSITE" id="PS50885">
    <property type="entry name" value="HAMP"/>
    <property type="match status" value="1"/>
</dbReference>
<dbReference type="Gene3D" id="1.10.287.950">
    <property type="entry name" value="Methyl-accepting chemotaxis protein"/>
    <property type="match status" value="1"/>
</dbReference>
<feature type="transmembrane region" description="Helical" evidence="11">
    <location>
        <begin position="7"/>
        <end position="27"/>
    </location>
</feature>
<comment type="similarity">
    <text evidence="7">Belongs to the methyl-accepting chemotaxis (MCP) protein family.</text>
</comment>
<dbReference type="Pfam" id="PF00672">
    <property type="entry name" value="HAMP"/>
    <property type="match status" value="1"/>
</dbReference>
<dbReference type="SUPFAM" id="SSF58104">
    <property type="entry name" value="Methyl-accepting chemotaxis protein (MCP) signaling domain"/>
    <property type="match status" value="1"/>
</dbReference>
<dbReference type="Pfam" id="PF17200">
    <property type="entry name" value="sCache_2"/>
    <property type="match status" value="1"/>
</dbReference>
<evidence type="ECO:0000256" key="6">
    <source>
        <dbReference type="ARBA" id="ARBA00023224"/>
    </source>
</evidence>
<dbReference type="SMART" id="SM00283">
    <property type="entry name" value="MA"/>
    <property type="match status" value="1"/>
</dbReference>
<dbReference type="Gene3D" id="6.10.340.10">
    <property type="match status" value="1"/>
</dbReference>
<dbReference type="SMART" id="SM01049">
    <property type="entry name" value="Cache_2"/>
    <property type="match status" value="1"/>
</dbReference>
<evidence type="ECO:0000313" key="15">
    <source>
        <dbReference type="Proteomes" id="UP001235343"/>
    </source>
</evidence>
<evidence type="ECO:0000256" key="9">
    <source>
        <dbReference type="SAM" id="Coils"/>
    </source>
</evidence>
<dbReference type="InterPro" id="IPR004089">
    <property type="entry name" value="MCPsignal_dom"/>
</dbReference>
<keyword evidence="9" id="KW-0175">Coiled coil</keyword>
<feature type="compositionally biased region" description="Polar residues" evidence="10">
    <location>
        <begin position="560"/>
        <end position="576"/>
    </location>
</feature>
<comment type="subcellular location">
    <subcellularLocation>
        <location evidence="1">Cell membrane</location>
        <topology evidence="1">Multi-pass membrane protein</topology>
    </subcellularLocation>
</comment>
<feature type="transmembrane region" description="Helical" evidence="11">
    <location>
        <begin position="194"/>
        <end position="216"/>
    </location>
</feature>
<name>A0ABT7L5H9_9BACI</name>
<feature type="region of interest" description="Disordered" evidence="10">
    <location>
        <begin position="553"/>
        <end position="576"/>
    </location>
</feature>
<dbReference type="SMART" id="SM00304">
    <property type="entry name" value="HAMP"/>
    <property type="match status" value="1"/>
</dbReference>
<gene>
    <name evidence="14" type="ORF">QQS35_11710</name>
</gene>
<dbReference type="PRINTS" id="PR00260">
    <property type="entry name" value="CHEMTRNSDUCR"/>
</dbReference>
<dbReference type="InterPro" id="IPR004090">
    <property type="entry name" value="Chemotax_Me-accpt_rcpt"/>
</dbReference>
<dbReference type="CDD" id="cd11386">
    <property type="entry name" value="MCP_signal"/>
    <property type="match status" value="1"/>
</dbReference>
<evidence type="ECO:0000256" key="2">
    <source>
        <dbReference type="ARBA" id="ARBA00022475"/>
    </source>
</evidence>
<dbReference type="Proteomes" id="UP001235343">
    <property type="component" value="Unassembled WGS sequence"/>
</dbReference>
<dbReference type="RefSeq" id="WP_285932327.1">
    <property type="nucleotide sequence ID" value="NZ_JASTZU010000037.1"/>
</dbReference>
<accession>A0ABT7L5H9</accession>
<evidence type="ECO:0000256" key="11">
    <source>
        <dbReference type="SAM" id="Phobius"/>
    </source>
</evidence>
<proteinExistence type="inferred from homology"/>